<accession>A0AAF0W7R1</accession>
<reference evidence="5" key="1">
    <citation type="journal article" date="2016" name="Nat. Genet.">
        <title>A high-quality carrot genome assembly provides new insights into carotenoid accumulation and asterid genome evolution.</title>
        <authorList>
            <person name="Iorizzo M."/>
            <person name="Ellison S."/>
            <person name="Senalik D."/>
            <person name="Zeng P."/>
            <person name="Satapoomin P."/>
            <person name="Huang J."/>
            <person name="Bowman M."/>
            <person name="Iovene M."/>
            <person name="Sanseverino W."/>
            <person name="Cavagnaro P."/>
            <person name="Yildiz M."/>
            <person name="Macko-Podgorni A."/>
            <person name="Moranska E."/>
            <person name="Grzebelus E."/>
            <person name="Grzebelus D."/>
            <person name="Ashrafi H."/>
            <person name="Zheng Z."/>
            <person name="Cheng S."/>
            <person name="Spooner D."/>
            <person name="Van Deynze A."/>
            <person name="Simon P."/>
        </authorList>
    </citation>
    <scope>NUCLEOTIDE SEQUENCE</scope>
    <source>
        <tissue evidence="5">Leaf</tissue>
    </source>
</reference>
<feature type="region of interest" description="Disordered" evidence="3">
    <location>
        <begin position="711"/>
        <end position="764"/>
    </location>
</feature>
<dbReference type="EMBL" id="CP093343">
    <property type="protein sequence ID" value="WOG83741.1"/>
    <property type="molecule type" value="Genomic_DNA"/>
</dbReference>
<keyword evidence="6" id="KW-1185">Reference proteome</keyword>
<dbReference type="GO" id="GO:0005634">
    <property type="term" value="C:nucleus"/>
    <property type="evidence" value="ECO:0007669"/>
    <property type="project" value="UniProtKB-SubCell"/>
</dbReference>
<keyword evidence="2" id="KW-0539">Nucleus</keyword>
<evidence type="ECO:0000313" key="5">
    <source>
        <dbReference type="EMBL" id="WOG83741.1"/>
    </source>
</evidence>
<proteinExistence type="predicted"/>
<dbReference type="PANTHER" id="PTHR35743">
    <property type="entry name" value="NODULIN HOMEOBOX"/>
    <property type="match status" value="1"/>
</dbReference>
<dbReference type="GO" id="GO:0009908">
    <property type="term" value="P:flower development"/>
    <property type="evidence" value="ECO:0007669"/>
    <property type="project" value="InterPro"/>
</dbReference>
<sequence length="867" mass="97427">MLAFRFLFKCHPLKYHALLFSYNSNVCVKKTKNLSLHSCQDLSKVIRDSDNGTSELNFENGSSIQIDVEVVARIPAHILARLVQSELDEELLKYVLAGIRLLHSLYDAALRHHKLEQILLDDIPLLSQLIEMIFHVLILLNCYTEEHPNLTPITLLRSTIAASSLFLFEKVVSPYPAELANVLVSHPKVHRFVDAAFAVVRVDIEVLRVEMQSNSADSLSPTAEESIKHLCVQCEASLKFLHSLCQQNNFRDCLLKHKELCDEAGILCLVRSVLDLDVTVFVGANFVVGAISRMQSKVLAMLLYLCESESISYLDVVARTPHSLSLAKSVVLKVLGLLRKLLNGRYKMLSSCMDRDTPRGLLQLNALRLVDIFSDDSNFQSYVMEHMTGVLMTLFSLKHREFLSTWCTSDLQVWEEDATLDYDPFLASGWVLNLLSLSNPSNITSSEYNLIPNNMPRASYAHQRTSLLVKIIANLHCFIPHICNVEKNFFLDKFFQCLQRKFVDLSNKSSSDLAAEKIAAISRNFRSFLSHAESLIPSFLVEEDMHLLRTFVSQLEPLMSMLELEVSDIQLREYKRKGKDKSDKVEACGLREIEAQNVESSGSDSSSTRVKKSFDQSNDVQEDQKIADIKFSEKQQRKRKRNIMNDVQAGMIENALIDIPDLHRNAPALQSWADRLSDHGSEVTSSQLKNWLNNRKAKLARVAKDACGLSEADSAHNDNQGGSEIKVLSDSSGNPVEDLYVPSAPRGGQQDESGGVIPKSGCNENHRNMGAELVDNTLVEGQYVLVVDGKGTEIGKGKVYQVHGIWNGKVLEELGTCVVDIIELKGDKLRKLPHPYEDTGTSFYNAEKQHGVIRVLWNSEKLLVLQR</sequence>
<comment type="subcellular location">
    <subcellularLocation>
        <location evidence="1 2">Nucleus</location>
    </subcellularLocation>
</comment>
<evidence type="ECO:0000256" key="1">
    <source>
        <dbReference type="ARBA" id="ARBA00004123"/>
    </source>
</evidence>
<reference evidence="5" key="2">
    <citation type="submission" date="2022-03" db="EMBL/GenBank/DDBJ databases">
        <title>Draft title - Genomic analysis of global carrot germplasm unveils the trajectory of domestication and the origin of high carotenoid orange carrot.</title>
        <authorList>
            <person name="Iorizzo M."/>
            <person name="Ellison S."/>
            <person name="Senalik D."/>
            <person name="Macko-Podgorni A."/>
            <person name="Grzebelus D."/>
            <person name="Bostan H."/>
            <person name="Rolling W."/>
            <person name="Curaba J."/>
            <person name="Simon P."/>
        </authorList>
    </citation>
    <scope>NUCLEOTIDE SEQUENCE</scope>
    <source>
        <tissue evidence="5">Leaf</tissue>
    </source>
</reference>
<evidence type="ECO:0000259" key="4">
    <source>
        <dbReference type="PROSITE" id="PS50071"/>
    </source>
</evidence>
<gene>
    <name evidence="5" type="ORF">DCAR_0102919</name>
</gene>
<protein>
    <recommendedName>
        <fullName evidence="4">Homeobox domain-containing protein</fullName>
    </recommendedName>
</protein>
<dbReference type="InterPro" id="IPR001356">
    <property type="entry name" value="HD"/>
</dbReference>
<feature type="domain" description="Homeobox" evidence="4">
    <location>
        <begin position="635"/>
        <end position="702"/>
    </location>
</feature>
<dbReference type="InterPro" id="IPR056559">
    <property type="entry name" value="NDX_C"/>
</dbReference>
<feature type="compositionally biased region" description="Polar residues" evidence="3">
    <location>
        <begin position="597"/>
        <end position="608"/>
    </location>
</feature>
<keyword evidence="2" id="KW-0238">DNA-binding</keyword>
<dbReference type="Proteomes" id="UP000077755">
    <property type="component" value="Chromosome 1"/>
</dbReference>
<feature type="region of interest" description="Disordered" evidence="3">
    <location>
        <begin position="596"/>
        <end position="621"/>
    </location>
</feature>
<name>A0AAF0W7R1_DAUCS</name>
<evidence type="ECO:0000256" key="2">
    <source>
        <dbReference type="PROSITE-ProRule" id="PRU00108"/>
    </source>
</evidence>
<dbReference type="InterPro" id="IPR056560">
    <property type="entry name" value="HTH_NDX"/>
</dbReference>
<feature type="DNA-binding region" description="Homeobox" evidence="2">
    <location>
        <begin position="637"/>
        <end position="703"/>
    </location>
</feature>
<dbReference type="Pfam" id="PF24679">
    <property type="entry name" value="Nodulin_C"/>
    <property type="match status" value="1"/>
</dbReference>
<dbReference type="InterPro" id="IPR057287">
    <property type="entry name" value="Ndx_N"/>
</dbReference>
<evidence type="ECO:0000256" key="3">
    <source>
        <dbReference type="SAM" id="MobiDB-lite"/>
    </source>
</evidence>
<dbReference type="GO" id="GO:0003697">
    <property type="term" value="F:single-stranded DNA binding"/>
    <property type="evidence" value="ECO:0007669"/>
    <property type="project" value="InterPro"/>
</dbReference>
<dbReference type="AlphaFoldDB" id="A0AAF0W7R1"/>
<dbReference type="PANTHER" id="PTHR35743:SF1">
    <property type="entry name" value="NODULIN HOMEOBOX"/>
    <property type="match status" value="1"/>
</dbReference>
<dbReference type="InterPro" id="IPR039325">
    <property type="entry name" value="NDX"/>
</dbReference>
<dbReference type="PROSITE" id="PS50071">
    <property type="entry name" value="HOMEOBOX_2"/>
    <property type="match status" value="1"/>
</dbReference>
<dbReference type="Pfam" id="PF24426">
    <property type="entry name" value="HTH_NDX"/>
    <property type="match status" value="1"/>
</dbReference>
<dbReference type="Pfam" id="PF25246">
    <property type="entry name" value="Nodulin_N"/>
    <property type="match status" value="1"/>
</dbReference>
<keyword evidence="2" id="KW-0371">Homeobox</keyword>
<organism evidence="5 6">
    <name type="scientific">Daucus carota subsp. sativus</name>
    <name type="common">Carrot</name>
    <dbReference type="NCBI Taxonomy" id="79200"/>
    <lineage>
        <taxon>Eukaryota</taxon>
        <taxon>Viridiplantae</taxon>
        <taxon>Streptophyta</taxon>
        <taxon>Embryophyta</taxon>
        <taxon>Tracheophyta</taxon>
        <taxon>Spermatophyta</taxon>
        <taxon>Magnoliopsida</taxon>
        <taxon>eudicotyledons</taxon>
        <taxon>Gunneridae</taxon>
        <taxon>Pentapetalae</taxon>
        <taxon>asterids</taxon>
        <taxon>campanulids</taxon>
        <taxon>Apiales</taxon>
        <taxon>Apiaceae</taxon>
        <taxon>Apioideae</taxon>
        <taxon>Scandiceae</taxon>
        <taxon>Daucinae</taxon>
        <taxon>Daucus</taxon>
        <taxon>Daucus sect. Daucus</taxon>
    </lineage>
</organism>
<evidence type="ECO:0000313" key="6">
    <source>
        <dbReference type="Proteomes" id="UP000077755"/>
    </source>
</evidence>